<evidence type="ECO:0000256" key="1">
    <source>
        <dbReference type="ARBA" id="ARBA00012417"/>
    </source>
</evidence>
<dbReference type="PANTHER" id="PTHR34388:SF1">
    <property type="entry name" value="DNA POLYMERASE III SUBUNIT DELTA"/>
    <property type="match status" value="1"/>
</dbReference>
<dbReference type="GO" id="GO:0006261">
    <property type="term" value="P:DNA-templated DNA replication"/>
    <property type="evidence" value="ECO:0007669"/>
    <property type="project" value="TreeGrafter"/>
</dbReference>
<proteinExistence type="inferred from homology"/>
<protein>
    <recommendedName>
        <fullName evidence="2 9">DNA polymerase III subunit delta</fullName>
        <ecNumber evidence="1 9">2.7.7.7</ecNumber>
    </recommendedName>
</protein>
<feature type="domain" description="DNA polymerase III delta N-terminal" evidence="10">
    <location>
        <begin position="20"/>
        <end position="123"/>
    </location>
</feature>
<dbReference type="EMBL" id="AP022839">
    <property type="protein sequence ID" value="BCA95283.1"/>
    <property type="molecule type" value="Genomic_DNA"/>
</dbReference>
<dbReference type="Gene3D" id="1.20.272.10">
    <property type="match status" value="1"/>
</dbReference>
<dbReference type="InterPro" id="IPR027417">
    <property type="entry name" value="P-loop_NTPase"/>
</dbReference>
<dbReference type="Proteomes" id="UP000502894">
    <property type="component" value="Chromosome"/>
</dbReference>
<dbReference type="InterPro" id="IPR008921">
    <property type="entry name" value="DNA_pol3_clamp-load_cplx_C"/>
</dbReference>
<dbReference type="Pfam" id="PF21694">
    <property type="entry name" value="DNA_pol3_delta_C"/>
    <property type="match status" value="1"/>
</dbReference>
<reference evidence="12" key="1">
    <citation type="journal article" date="2020" name="Microbiol. Resour. Announc.">
        <title>Complete Genome Sequence of Novel Psychrotolerant Legionella Strain TUM19329, Isolated from Antarctic Lake Sediment.</title>
        <authorList>
            <person name="Shimada S."/>
            <person name="Nakai R."/>
            <person name="Aoki K."/>
            <person name="Shimoeda N."/>
            <person name="Ohno G."/>
            <person name="Miyazaki Y."/>
            <person name="Kudoh S."/>
            <person name="Imura S."/>
            <person name="Watanabe K."/>
            <person name="Ishii Y."/>
            <person name="Tateda K."/>
        </authorList>
    </citation>
    <scope>NUCLEOTIDE SEQUENCE [LARGE SCALE GENOMIC DNA]</scope>
    <source>
        <strain evidence="12">TUM19329</strain>
    </source>
</reference>
<evidence type="ECO:0000256" key="5">
    <source>
        <dbReference type="ARBA" id="ARBA00022705"/>
    </source>
</evidence>
<evidence type="ECO:0000259" key="10">
    <source>
        <dbReference type="Pfam" id="PF06144"/>
    </source>
</evidence>
<accession>A0A6F8T500</accession>
<evidence type="ECO:0000313" key="13">
    <source>
        <dbReference type="Proteomes" id="UP000502894"/>
    </source>
</evidence>
<dbReference type="SUPFAM" id="SSF52540">
    <property type="entry name" value="P-loop containing nucleoside triphosphate hydrolases"/>
    <property type="match status" value="1"/>
</dbReference>
<dbReference type="EC" id="2.7.7.7" evidence="1 9"/>
<dbReference type="InterPro" id="IPR005790">
    <property type="entry name" value="DNA_polIII_delta"/>
</dbReference>
<dbReference type="NCBIfam" id="TIGR01128">
    <property type="entry name" value="holA"/>
    <property type="match status" value="1"/>
</dbReference>
<keyword evidence="4" id="KW-0548">Nucleotidyltransferase</keyword>
<dbReference type="PANTHER" id="PTHR34388">
    <property type="entry name" value="DNA POLYMERASE III SUBUNIT DELTA"/>
    <property type="match status" value="1"/>
</dbReference>
<dbReference type="GO" id="GO:0003887">
    <property type="term" value="F:DNA-directed DNA polymerase activity"/>
    <property type="evidence" value="ECO:0007669"/>
    <property type="project" value="UniProtKB-UniRule"/>
</dbReference>
<dbReference type="KEGG" id="lant:TUM19329_16440"/>
<evidence type="ECO:0000313" key="12">
    <source>
        <dbReference type="EMBL" id="BCA95283.1"/>
    </source>
</evidence>
<evidence type="ECO:0000256" key="9">
    <source>
        <dbReference type="NCBIfam" id="TIGR01128"/>
    </source>
</evidence>
<evidence type="ECO:0000256" key="8">
    <source>
        <dbReference type="ARBA" id="ARBA00049244"/>
    </source>
</evidence>
<dbReference type="Gene3D" id="3.40.50.300">
    <property type="entry name" value="P-loop containing nucleotide triphosphate hydrolases"/>
    <property type="match status" value="1"/>
</dbReference>
<evidence type="ECO:0000256" key="2">
    <source>
        <dbReference type="ARBA" id="ARBA00017703"/>
    </source>
</evidence>
<dbReference type="Pfam" id="PF06144">
    <property type="entry name" value="DNA_pol3_delta"/>
    <property type="match status" value="1"/>
</dbReference>
<dbReference type="AlphaFoldDB" id="A0A6F8T500"/>
<keyword evidence="5" id="KW-0235">DNA replication</keyword>
<name>A0A6F8T500_9GAMM</name>
<evidence type="ECO:0000259" key="11">
    <source>
        <dbReference type="Pfam" id="PF21694"/>
    </source>
</evidence>
<feature type="domain" description="DNA polymerase III delta subunit-like C-terminal" evidence="11">
    <location>
        <begin position="210"/>
        <end position="316"/>
    </location>
</feature>
<dbReference type="InterPro" id="IPR010372">
    <property type="entry name" value="DNA_pol3_delta_N"/>
</dbReference>
<evidence type="ECO:0000256" key="4">
    <source>
        <dbReference type="ARBA" id="ARBA00022695"/>
    </source>
</evidence>
<evidence type="ECO:0000256" key="6">
    <source>
        <dbReference type="ARBA" id="ARBA00022932"/>
    </source>
</evidence>
<keyword evidence="6" id="KW-0239">DNA-directed DNA polymerase</keyword>
<comment type="catalytic activity">
    <reaction evidence="8">
        <text>DNA(n) + a 2'-deoxyribonucleoside 5'-triphosphate = DNA(n+1) + diphosphate</text>
        <dbReference type="Rhea" id="RHEA:22508"/>
        <dbReference type="Rhea" id="RHEA-COMP:17339"/>
        <dbReference type="Rhea" id="RHEA-COMP:17340"/>
        <dbReference type="ChEBI" id="CHEBI:33019"/>
        <dbReference type="ChEBI" id="CHEBI:61560"/>
        <dbReference type="ChEBI" id="CHEBI:173112"/>
        <dbReference type="EC" id="2.7.7.7"/>
    </reaction>
</comment>
<keyword evidence="13" id="KW-1185">Reference proteome</keyword>
<evidence type="ECO:0000256" key="7">
    <source>
        <dbReference type="ARBA" id="ARBA00034754"/>
    </source>
</evidence>
<comment type="similarity">
    <text evidence="7">Belongs to the DNA polymerase HolA subunit family.</text>
</comment>
<dbReference type="RefSeq" id="WP_173236924.1">
    <property type="nucleotide sequence ID" value="NZ_AP022839.1"/>
</dbReference>
<dbReference type="GO" id="GO:0003677">
    <property type="term" value="F:DNA binding"/>
    <property type="evidence" value="ECO:0007669"/>
    <property type="project" value="InterPro"/>
</dbReference>
<gene>
    <name evidence="12" type="primary">holA</name>
    <name evidence="12" type="ORF">TUM19329_16440</name>
</gene>
<dbReference type="Gene3D" id="1.10.8.60">
    <property type="match status" value="1"/>
</dbReference>
<dbReference type="GO" id="GO:0009360">
    <property type="term" value="C:DNA polymerase III complex"/>
    <property type="evidence" value="ECO:0007669"/>
    <property type="project" value="UniProtKB-UniRule"/>
</dbReference>
<evidence type="ECO:0000256" key="3">
    <source>
        <dbReference type="ARBA" id="ARBA00022679"/>
    </source>
</evidence>
<keyword evidence="3" id="KW-0808">Transferase</keyword>
<sequence length="337" mass="38638">MQIKQQMLAQQLQKKIAPLYVLTGQEHYLLDESLHTLKSFIKKSYDFDEKIIAIQSTEDWSTVLEEANSYSLFSDTVVLNIFYDKKSIDAAGKKILTEYLKVINSRCFIIIRAPNIPANQLQWLYSNEHVVLVVAYPLNAESMKHWIANQLKKNTLNFEHQIPDLIYQYTQGNMLACAQVIEKIALSSPSNSQINAQQALEHLSDQCAQSPFELIEACLMGQADKAIHILRQAANNKTEATLILWMLSQEIRVLLQLLFSTRQNLDFKTACNQLKIWPQRINLYKLSIQRLNSSGLNQLLHYCKTIDEQIKSNQNTQVWNSLEKLALSLCMGTLCTV</sequence>
<dbReference type="InterPro" id="IPR048466">
    <property type="entry name" value="DNA_pol3_delta-like_C"/>
</dbReference>
<dbReference type="SUPFAM" id="SSF48019">
    <property type="entry name" value="post-AAA+ oligomerization domain-like"/>
    <property type="match status" value="1"/>
</dbReference>
<organism evidence="12 13">
    <name type="scientific">Legionella antarctica</name>
    <dbReference type="NCBI Taxonomy" id="2708020"/>
    <lineage>
        <taxon>Bacteria</taxon>
        <taxon>Pseudomonadati</taxon>
        <taxon>Pseudomonadota</taxon>
        <taxon>Gammaproteobacteria</taxon>
        <taxon>Legionellales</taxon>
        <taxon>Legionellaceae</taxon>
        <taxon>Legionella</taxon>
    </lineage>
</organism>